<dbReference type="InterPro" id="IPR044974">
    <property type="entry name" value="Disease_R_plants"/>
</dbReference>
<dbReference type="InterPro" id="IPR058922">
    <property type="entry name" value="WHD_DRP"/>
</dbReference>
<accession>A0A834YG76</accession>
<dbReference type="SUPFAM" id="SSF52058">
    <property type="entry name" value="L domain-like"/>
    <property type="match status" value="1"/>
</dbReference>
<dbReference type="OMA" id="NDANEWK"/>
<reference evidence="5 6" key="1">
    <citation type="submission" date="2020-04" db="EMBL/GenBank/DDBJ databases">
        <title>Plant Genome Project.</title>
        <authorList>
            <person name="Zhang R.-G."/>
        </authorList>
    </citation>
    <scope>NUCLEOTIDE SEQUENCE [LARGE SCALE GENOMIC DNA]</scope>
    <source>
        <strain evidence="5">YNK0</strain>
        <tissue evidence="5">Leaf</tissue>
    </source>
</reference>
<keyword evidence="6" id="KW-1185">Reference proteome</keyword>
<gene>
    <name evidence="5" type="ORF">HHK36_026803</name>
</gene>
<dbReference type="Pfam" id="PF23598">
    <property type="entry name" value="LRR_14"/>
    <property type="match status" value="1"/>
</dbReference>
<evidence type="ECO:0000259" key="4">
    <source>
        <dbReference type="Pfam" id="PF23598"/>
    </source>
</evidence>
<evidence type="ECO:0000256" key="2">
    <source>
        <dbReference type="ARBA" id="ARBA00022821"/>
    </source>
</evidence>
<dbReference type="PANTHER" id="PTHR23155">
    <property type="entry name" value="DISEASE RESISTANCE PROTEIN RP"/>
    <property type="match status" value="1"/>
</dbReference>
<dbReference type="GO" id="GO:0098542">
    <property type="term" value="P:defense response to other organism"/>
    <property type="evidence" value="ECO:0007669"/>
    <property type="project" value="TreeGrafter"/>
</dbReference>
<proteinExistence type="predicted"/>
<dbReference type="PANTHER" id="PTHR23155:SF1044">
    <property type="entry name" value="DISEASE RESISTANCE PROTEIN RPS2"/>
    <property type="match status" value="1"/>
</dbReference>
<dbReference type="EMBL" id="JABCRI010000020">
    <property type="protein sequence ID" value="KAF8388137.1"/>
    <property type="molecule type" value="Genomic_DNA"/>
</dbReference>
<dbReference type="Pfam" id="PF23559">
    <property type="entry name" value="WHD_DRP"/>
    <property type="match status" value="1"/>
</dbReference>
<protein>
    <submittedName>
        <fullName evidence="5">Uncharacterized protein</fullName>
    </submittedName>
</protein>
<name>A0A834YG76_TETSI</name>
<evidence type="ECO:0000313" key="5">
    <source>
        <dbReference type="EMBL" id="KAF8388137.1"/>
    </source>
</evidence>
<dbReference type="InterPro" id="IPR055414">
    <property type="entry name" value="LRR_R13L4/SHOC2-like"/>
</dbReference>
<feature type="domain" description="Disease resistance R13L4/SHOC-2-like LRR" evidence="4">
    <location>
        <begin position="170"/>
        <end position="283"/>
    </location>
</feature>
<evidence type="ECO:0000259" key="3">
    <source>
        <dbReference type="Pfam" id="PF23559"/>
    </source>
</evidence>
<organism evidence="5 6">
    <name type="scientific">Tetracentron sinense</name>
    <name type="common">Spur-leaf</name>
    <dbReference type="NCBI Taxonomy" id="13715"/>
    <lineage>
        <taxon>Eukaryota</taxon>
        <taxon>Viridiplantae</taxon>
        <taxon>Streptophyta</taxon>
        <taxon>Embryophyta</taxon>
        <taxon>Tracheophyta</taxon>
        <taxon>Spermatophyta</taxon>
        <taxon>Magnoliopsida</taxon>
        <taxon>Trochodendrales</taxon>
        <taxon>Trochodendraceae</taxon>
        <taxon>Tetracentron</taxon>
    </lineage>
</organism>
<dbReference type="Gene3D" id="3.80.10.10">
    <property type="entry name" value="Ribonuclease Inhibitor"/>
    <property type="match status" value="1"/>
</dbReference>
<evidence type="ECO:0000313" key="6">
    <source>
        <dbReference type="Proteomes" id="UP000655225"/>
    </source>
</evidence>
<dbReference type="AlphaFoldDB" id="A0A834YG76"/>
<keyword evidence="1" id="KW-0677">Repeat</keyword>
<comment type="caution">
    <text evidence="5">The sequence shown here is derived from an EMBL/GenBank/DDBJ whole genome shotgun (WGS) entry which is preliminary data.</text>
</comment>
<sequence length="304" mass="34623">MASKKTLNEWNHAITVLRKSASEFSGMGDEVFPLLKYSYDSLPNDIIRSCFLYCAMFPEDDNIDKKDLVQHWIWEGFIDGFEVMNEASNQGYDIIGTLKLACLLESRSNADIEVKKHDVLRDLALWISCDCERKQGKLLVQAGVGLTKAPGIEKWKETERISLMHNDIRALTVTPTCPNLLTLLLNGNGSLSWIYNGFFKFMSTLRILDLSRTAITELPMEIFELVELQCLNLSRTPIKKLPNEMKILVKLRHLDLSVTGKLETIPIKVILWLPRLQVLNLFDSCYGDWEVGVMVEPTLGKRNA</sequence>
<dbReference type="FunFam" id="1.10.10.10:FF:000322">
    <property type="entry name" value="Probable disease resistance protein At1g63360"/>
    <property type="match status" value="1"/>
</dbReference>
<dbReference type="InterPro" id="IPR032675">
    <property type="entry name" value="LRR_dom_sf"/>
</dbReference>
<feature type="domain" description="Disease resistance protein winged helix" evidence="3">
    <location>
        <begin position="56"/>
        <end position="124"/>
    </location>
</feature>
<dbReference type="OrthoDB" id="664960at2759"/>
<dbReference type="Gene3D" id="1.10.10.10">
    <property type="entry name" value="Winged helix-like DNA-binding domain superfamily/Winged helix DNA-binding domain"/>
    <property type="match status" value="1"/>
</dbReference>
<dbReference type="InterPro" id="IPR036388">
    <property type="entry name" value="WH-like_DNA-bd_sf"/>
</dbReference>
<keyword evidence="2" id="KW-0611">Plant defense</keyword>
<dbReference type="Proteomes" id="UP000655225">
    <property type="component" value="Unassembled WGS sequence"/>
</dbReference>
<evidence type="ECO:0000256" key="1">
    <source>
        <dbReference type="ARBA" id="ARBA00022737"/>
    </source>
</evidence>